<comment type="caution">
    <text evidence="6">The sequence shown here is derived from an EMBL/GenBank/DDBJ whole genome shotgun (WGS) entry which is preliminary data.</text>
</comment>
<dbReference type="Gene3D" id="3.30.559.30">
    <property type="entry name" value="Nonribosomal peptide synthetase, condensation domain"/>
    <property type="match status" value="1"/>
</dbReference>
<dbReference type="InterPro" id="IPR009081">
    <property type="entry name" value="PP-bd_ACP"/>
</dbReference>
<dbReference type="Gene3D" id="3.40.50.12780">
    <property type="entry name" value="N-terminal domain of ligase-like"/>
    <property type="match status" value="1"/>
</dbReference>
<dbReference type="PROSITE" id="PS00012">
    <property type="entry name" value="PHOSPHOPANTETHEINE"/>
    <property type="match status" value="1"/>
</dbReference>
<dbReference type="GO" id="GO:0043041">
    <property type="term" value="P:amino acid activation for nonribosomal peptide biosynthetic process"/>
    <property type="evidence" value="ECO:0007669"/>
    <property type="project" value="TreeGrafter"/>
</dbReference>
<evidence type="ECO:0000256" key="4">
    <source>
        <dbReference type="SAM" id="MobiDB-lite"/>
    </source>
</evidence>
<dbReference type="GO" id="GO:0017000">
    <property type="term" value="P:antibiotic biosynthetic process"/>
    <property type="evidence" value="ECO:0007669"/>
    <property type="project" value="UniProtKB-ARBA"/>
</dbReference>
<dbReference type="InterPro" id="IPR020806">
    <property type="entry name" value="PKS_PP-bd"/>
</dbReference>
<dbReference type="CDD" id="cd05930">
    <property type="entry name" value="A_NRPS"/>
    <property type="match status" value="1"/>
</dbReference>
<dbReference type="InterPro" id="IPR000873">
    <property type="entry name" value="AMP-dep_synth/lig_dom"/>
</dbReference>
<dbReference type="GO" id="GO:0005737">
    <property type="term" value="C:cytoplasm"/>
    <property type="evidence" value="ECO:0007669"/>
    <property type="project" value="TreeGrafter"/>
</dbReference>
<feature type="domain" description="Carrier" evidence="5">
    <location>
        <begin position="1586"/>
        <end position="1660"/>
    </location>
</feature>
<feature type="region of interest" description="Disordered" evidence="4">
    <location>
        <begin position="165"/>
        <end position="185"/>
    </location>
</feature>
<dbReference type="GO" id="GO:0044550">
    <property type="term" value="P:secondary metabolite biosynthetic process"/>
    <property type="evidence" value="ECO:0007669"/>
    <property type="project" value="TreeGrafter"/>
</dbReference>
<dbReference type="GO" id="GO:0003824">
    <property type="term" value="F:catalytic activity"/>
    <property type="evidence" value="ECO:0007669"/>
    <property type="project" value="InterPro"/>
</dbReference>
<dbReference type="Pfam" id="PF13193">
    <property type="entry name" value="AMP-binding_C"/>
    <property type="match status" value="1"/>
</dbReference>
<dbReference type="Gene3D" id="3.30.559.10">
    <property type="entry name" value="Chloramphenicol acetyltransferase-like domain"/>
    <property type="match status" value="1"/>
</dbReference>
<organism evidence="6 7">
    <name type="scientific">Streptomyces botrytidirepellens</name>
    <dbReference type="NCBI Taxonomy" id="2486417"/>
    <lineage>
        <taxon>Bacteria</taxon>
        <taxon>Bacillati</taxon>
        <taxon>Actinomycetota</taxon>
        <taxon>Actinomycetes</taxon>
        <taxon>Kitasatosporales</taxon>
        <taxon>Streptomycetaceae</taxon>
        <taxon>Streptomyces</taxon>
    </lineage>
</organism>
<evidence type="ECO:0000256" key="2">
    <source>
        <dbReference type="ARBA" id="ARBA00022450"/>
    </source>
</evidence>
<dbReference type="PROSITE" id="PS50075">
    <property type="entry name" value="CARRIER"/>
    <property type="match status" value="2"/>
</dbReference>
<dbReference type="Pfam" id="PF00501">
    <property type="entry name" value="AMP-binding"/>
    <property type="match status" value="2"/>
</dbReference>
<keyword evidence="7" id="KW-1185">Reference proteome</keyword>
<accession>A0A3M8VWW3</accession>
<dbReference type="InterPro" id="IPR010071">
    <property type="entry name" value="AA_adenyl_dom"/>
</dbReference>
<keyword evidence="2" id="KW-0596">Phosphopantetheine</keyword>
<dbReference type="Pfam" id="PF00668">
    <property type="entry name" value="Condensation"/>
    <property type="match status" value="1"/>
</dbReference>
<dbReference type="InterPro" id="IPR006162">
    <property type="entry name" value="Ppantetheine_attach_site"/>
</dbReference>
<dbReference type="Gene3D" id="3.40.50.1820">
    <property type="entry name" value="alpha/beta hydrolase"/>
    <property type="match status" value="1"/>
</dbReference>
<dbReference type="InterPro" id="IPR045851">
    <property type="entry name" value="AMP-bd_C_sf"/>
</dbReference>
<dbReference type="SUPFAM" id="SSF52777">
    <property type="entry name" value="CoA-dependent acyltransferases"/>
    <property type="match status" value="2"/>
</dbReference>
<evidence type="ECO:0000256" key="3">
    <source>
        <dbReference type="ARBA" id="ARBA00022553"/>
    </source>
</evidence>
<dbReference type="EMBL" id="RIBZ01000270">
    <property type="protein sequence ID" value="RNG22206.1"/>
    <property type="molecule type" value="Genomic_DNA"/>
</dbReference>
<dbReference type="CDD" id="cd19531">
    <property type="entry name" value="LCL_NRPS-like"/>
    <property type="match status" value="1"/>
</dbReference>
<dbReference type="InterPro" id="IPR025110">
    <property type="entry name" value="AMP-bd_C"/>
</dbReference>
<dbReference type="InterPro" id="IPR001242">
    <property type="entry name" value="Condensation_dom"/>
</dbReference>
<dbReference type="GO" id="GO:0008610">
    <property type="term" value="P:lipid biosynthetic process"/>
    <property type="evidence" value="ECO:0007669"/>
    <property type="project" value="UniProtKB-ARBA"/>
</dbReference>
<dbReference type="Gene3D" id="3.30.300.30">
    <property type="match status" value="2"/>
</dbReference>
<dbReference type="SUPFAM" id="SSF56801">
    <property type="entry name" value="Acetyl-CoA synthetase-like"/>
    <property type="match status" value="2"/>
</dbReference>
<dbReference type="SMART" id="SM00823">
    <property type="entry name" value="PKS_PP"/>
    <property type="match status" value="2"/>
</dbReference>
<reference evidence="6 7" key="1">
    <citation type="submission" date="2018-11" db="EMBL/GenBank/DDBJ databases">
        <title>The Potential of Streptomyces as Biocontrol Agents against the Tomato grey mould, Botrytis cinerea (Gray mold) Frontiers in Microbiology.</title>
        <authorList>
            <person name="Li D."/>
        </authorList>
    </citation>
    <scope>NUCLEOTIDE SEQUENCE [LARGE SCALE GENOMIC DNA]</scope>
    <source>
        <strain evidence="6 7">NEAU-LD23</strain>
    </source>
</reference>
<dbReference type="Gene3D" id="1.10.1200.10">
    <property type="entry name" value="ACP-like"/>
    <property type="match status" value="1"/>
</dbReference>
<dbReference type="SUPFAM" id="SSF47336">
    <property type="entry name" value="ACP-like"/>
    <property type="match status" value="2"/>
</dbReference>
<dbReference type="Gene3D" id="3.40.50.980">
    <property type="match status" value="2"/>
</dbReference>
<gene>
    <name evidence="6" type="ORF">EEJ42_21880</name>
</gene>
<keyword evidence="3" id="KW-0597">Phosphoprotein</keyword>
<evidence type="ECO:0000256" key="1">
    <source>
        <dbReference type="ARBA" id="ARBA00001957"/>
    </source>
</evidence>
<evidence type="ECO:0000313" key="6">
    <source>
        <dbReference type="EMBL" id="RNG22206.1"/>
    </source>
</evidence>
<feature type="domain" description="Carrier" evidence="5">
    <location>
        <begin position="533"/>
        <end position="608"/>
    </location>
</feature>
<dbReference type="PANTHER" id="PTHR45527">
    <property type="entry name" value="NONRIBOSOMAL PEPTIDE SYNTHETASE"/>
    <property type="match status" value="1"/>
</dbReference>
<sequence>MPECELSRLPTGTEYDSLLATLRRLSPWATGRPLAAWDRRADEIPAARAPSCSVGAMIAERCCADPSGTALSDGVTEVGYGELGARVNALAAALVRRGIAKGEIVALVVDRGVAFVVGLLAVWRVGAAYLPLSPSHPEEWLTSVARQAGVALVVGAPIPGFPHLDEVSEDAGPVEDRDPPEDRNTAGDLAYVVATSGSTGTPKLVMIEHGGLMNLVHAQREYLGGIPARSRVLQFAHPAFDAALFDVLMALPNGARLELLGGAQLSGDPLADVLTGRRITHAVLPAVVLRTLRPGRYPDLDVLMSIGDVCLPETARQWGAHHRFVNGYGPTETTICATLHTSVGAEDARMPIGRPIAGYHVVILDEERNPVAPGTVGEICIGGPGVARGYLGQPGLTAERFIPDPAGGRLYRSGDLGRVLADGTIEFLGRADDQVKVRGARIELSQVEGALAALPGVRDALAVVDRRGEPRLLGYAIADVESEELRAALARTLPAYLVPEQVVVVDDWPLTMSGKVDRAALPRPGRAVREADVPRDRTEAEVVHVAAELLGAERVGVHDNLFELGGDSLFATQLVARLRSRLGVEVPLRTVLTGATAAGIAAGIGGEATDRGPRPGAAPEPSSGQRRVWLMHGLSPDARAYHAQSVFRLAGELSLESLEASLTGMVRAHDVLRSRFFEVDGELACVVDEPGPVALEVRDLSASEDQAAAVGAAVRELLGAPFDLAHEPPYRWALLRLGAEEHVFVCVEHHLVHDGWSFHVFVRELLDGYSEHLAHGKINRPMPSVGYYDYARWQREWLESEEAAEQRAFWHAELAGAETVLRLPRRIGVRTTGFRGRAPRLEIDGELTHRLRDLAERENVSLFTALLAAFFVLLRHSTGSRDLLVGSAVANRRWQQTEDVLGMFVNTVVFRGTFEGDPTFAEFLRRVHERSMAVYAHQELPYDLIFGESPAGHGDGARPLVQAMFNFHDSPLGPLRPTPLDVTIVEGVGNGSAKFDISVVAVPRYAEAGHISRHAGDLIAIPRSTTPVMPSSRSALQGITLAWEFDTDLFDDFFCAHLLTAFETLLRSIVEAPGTPVSRLSLVDDRTRARLLAWGRGRNAEPHSWWVPDLVARWVRDTPDAIAVAGAHPLTYAELGAWSDRVARHLRARGLGASDVVAVRMGHSREVVVAQLAVMKAGAAYLPSDPAHPPARLGALMADCGARAVLTTAALATDVPENAIAVVLEDVPDTGGDLPAGTGSDACYVMYTSGSTGRPKGVVVEHRSVAARLHDDGVTGLAPGDTLLAVAALAFDVSVLEVWGPLVAGATVRFLPSPWHVTDLAHELGEPTVTHAALSTAVFHALVAEAPEAVRGLRNLLVAGDVISPESLTALRARGITSVSNTYGPTETTVIVTGMPVNEWRPSDQPRVPIGRPLPNTSVYVLDEHLRLVPPGVVGEICVGGPVVARGYTRPEPGFVPNPFGAGMLYRTGDRGRWLDGGVLDFVGRTDGQVKIRGFRVEPAEVRAALLALPTVRDAVVVADRAADRLVAHVVSTRTGTALRRALAADVPGHLVPSVVVPHERFPVTAGGKVDVPALGLPPQPVQPDAPRTALETLIVDLSADVLGVRPGVHDNVFELGLHSLQAMRLASRITAATGRAVGLGLVLAEPTAAGLASALESAPDEDEKITRIPR</sequence>
<evidence type="ECO:0000313" key="7">
    <source>
        <dbReference type="Proteomes" id="UP000275401"/>
    </source>
</evidence>
<feature type="compositionally biased region" description="Basic and acidic residues" evidence="4">
    <location>
        <begin position="174"/>
        <end position="185"/>
    </location>
</feature>
<feature type="region of interest" description="Disordered" evidence="4">
    <location>
        <begin position="604"/>
        <end position="624"/>
    </location>
</feature>
<dbReference type="GO" id="GO:0031177">
    <property type="term" value="F:phosphopantetheine binding"/>
    <property type="evidence" value="ECO:0007669"/>
    <property type="project" value="InterPro"/>
</dbReference>
<dbReference type="NCBIfam" id="TIGR01733">
    <property type="entry name" value="AA-adenyl-dom"/>
    <property type="match status" value="2"/>
</dbReference>
<proteinExistence type="predicted"/>
<name>A0A3M8VWW3_9ACTN</name>
<dbReference type="InterPro" id="IPR036736">
    <property type="entry name" value="ACP-like_sf"/>
</dbReference>
<dbReference type="InterPro" id="IPR029058">
    <property type="entry name" value="AB_hydrolase_fold"/>
</dbReference>
<dbReference type="PROSITE" id="PS00455">
    <property type="entry name" value="AMP_BINDING"/>
    <property type="match status" value="2"/>
</dbReference>
<dbReference type="Gene3D" id="2.30.38.10">
    <property type="entry name" value="Luciferase, Domain 3"/>
    <property type="match status" value="1"/>
</dbReference>
<dbReference type="PANTHER" id="PTHR45527:SF1">
    <property type="entry name" value="FATTY ACID SYNTHASE"/>
    <property type="match status" value="1"/>
</dbReference>
<dbReference type="Pfam" id="PF00550">
    <property type="entry name" value="PP-binding"/>
    <property type="match status" value="2"/>
</dbReference>
<dbReference type="Proteomes" id="UP000275401">
    <property type="component" value="Unassembled WGS sequence"/>
</dbReference>
<dbReference type="InterPro" id="IPR023213">
    <property type="entry name" value="CAT-like_dom_sf"/>
</dbReference>
<dbReference type="InterPro" id="IPR020845">
    <property type="entry name" value="AMP-binding_CS"/>
</dbReference>
<comment type="cofactor">
    <cofactor evidence="1">
        <name>pantetheine 4'-phosphate</name>
        <dbReference type="ChEBI" id="CHEBI:47942"/>
    </cofactor>
</comment>
<dbReference type="InterPro" id="IPR042099">
    <property type="entry name" value="ANL_N_sf"/>
</dbReference>
<protein>
    <submittedName>
        <fullName evidence="6">Amino acid adenylation domain-containing protein</fullName>
    </submittedName>
</protein>
<evidence type="ECO:0000259" key="5">
    <source>
        <dbReference type="PROSITE" id="PS50075"/>
    </source>
</evidence>